<dbReference type="PANTHER" id="PTHR46163:SF5">
    <property type="entry name" value="TYROSINE-PROTEIN PHOSPHATASE"/>
    <property type="match status" value="1"/>
</dbReference>
<protein>
    <submittedName>
        <fullName evidence="5">Tyrosine-protein phosphatase domain-containing protein</fullName>
    </submittedName>
</protein>
<proteinExistence type="predicted"/>
<dbReference type="InterPro" id="IPR052782">
    <property type="entry name" value="Oocyte-zygote_transition_reg"/>
</dbReference>
<feature type="compositionally biased region" description="Basic residues" evidence="1">
    <location>
        <begin position="15"/>
        <end position="24"/>
    </location>
</feature>
<dbReference type="Gene3D" id="3.90.190.10">
    <property type="entry name" value="Protein tyrosine phosphatase superfamily"/>
    <property type="match status" value="2"/>
</dbReference>
<keyword evidence="4" id="KW-1185">Reference proteome</keyword>
<reference evidence="5" key="1">
    <citation type="submission" date="2023-03" db="UniProtKB">
        <authorList>
            <consortium name="WormBaseParasite"/>
        </authorList>
    </citation>
    <scope>IDENTIFICATION</scope>
</reference>
<organism evidence="4 5">
    <name type="scientific">Ascaris lumbricoides</name>
    <name type="common">Giant roundworm</name>
    <dbReference type="NCBI Taxonomy" id="6252"/>
    <lineage>
        <taxon>Eukaryota</taxon>
        <taxon>Metazoa</taxon>
        <taxon>Ecdysozoa</taxon>
        <taxon>Nematoda</taxon>
        <taxon>Chromadorea</taxon>
        <taxon>Rhabditida</taxon>
        <taxon>Spirurina</taxon>
        <taxon>Ascaridomorpha</taxon>
        <taxon>Ascaridoidea</taxon>
        <taxon>Ascarididae</taxon>
        <taxon>Ascaris</taxon>
    </lineage>
</organism>
<dbReference type="Proteomes" id="UP000036681">
    <property type="component" value="Unplaced"/>
</dbReference>
<dbReference type="InterPro" id="IPR000242">
    <property type="entry name" value="PTP_cat"/>
</dbReference>
<dbReference type="PROSITE" id="PS50055">
    <property type="entry name" value="TYR_PHOSPHATASE_PTP"/>
    <property type="match status" value="1"/>
</dbReference>
<feature type="region of interest" description="Disordered" evidence="1">
    <location>
        <begin position="1"/>
        <end position="69"/>
    </location>
</feature>
<dbReference type="SMART" id="SM00404">
    <property type="entry name" value="PTPc_motif"/>
    <property type="match status" value="1"/>
</dbReference>
<dbReference type="InterPro" id="IPR029021">
    <property type="entry name" value="Prot-tyrosine_phosphatase-like"/>
</dbReference>
<dbReference type="InterPro" id="IPR000387">
    <property type="entry name" value="Tyr_Pase_dom"/>
</dbReference>
<dbReference type="SUPFAM" id="SSF52799">
    <property type="entry name" value="(Phosphotyrosine protein) phosphatases II"/>
    <property type="match status" value="1"/>
</dbReference>
<dbReference type="WBParaSite" id="ALUE_0000720401-mRNA-1">
    <property type="protein sequence ID" value="ALUE_0000720401-mRNA-1"/>
    <property type="gene ID" value="ALUE_0000720401"/>
</dbReference>
<dbReference type="PROSITE" id="PS00383">
    <property type="entry name" value="TYR_PHOSPHATASE_1"/>
    <property type="match status" value="1"/>
</dbReference>
<dbReference type="GO" id="GO:0004725">
    <property type="term" value="F:protein tyrosine phosphatase activity"/>
    <property type="evidence" value="ECO:0007669"/>
    <property type="project" value="InterPro"/>
</dbReference>
<feature type="domain" description="Tyrosine specific protein phosphatases" evidence="3">
    <location>
        <begin position="223"/>
        <end position="279"/>
    </location>
</feature>
<evidence type="ECO:0000259" key="3">
    <source>
        <dbReference type="PROSITE" id="PS50056"/>
    </source>
</evidence>
<evidence type="ECO:0000313" key="5">
    <source>
        <dbReference type="WBParaSite" id="ALUE_0000720401-mRNA-1"/>
    </source>
</evidence>
<feature type="compositionally biased region" description="Acidic residues" evidence="1">
    <location>
        <begin position="59"/>
        <end position="69"/>
    </location>
</feature>
<dbReference type="Pfam" id="PF00102">
    <property type="entry name" value="Y_phosphatase"/>
    <property type="match status" value="2"/>
</dbReference>
<accession>A0A9J2PCX3</accession>
<dbReference type="AlphaFoldDB" id="A0A9J2PCX3"/>
<dbReference type="SMART" id="SM00194">
    <property type="entry name" value="PTPc"/>
    <property type="match status" value="1"/>
</dbReference>
<feature type="domain" description="Tyrosine-protein phosphatase" evidence="2">
    <location>
        <begin position="1"/>
        <end position="288"/>
    </location>
</feature>
<sequence length="316" mass="36848">MDSTQTARELPNRSWFRRSLRRKTSPNDYTQESTKTAREHRQSISRRPNSTPHPRQDHEGEEMTQEQDSEISMSINGFNRGKTQNEIQAWVDRMLDKGVRGLRQEFTLLRVATKPTADKYQQFTVNAPFAWVDRMLDKGVRGLRQEFTLLRVATKPTADKYQQFTVNAPFGRNRYKDVFCLDESRIVLRNHPSGNDYIHANYVSTPMKPNRFICAQIRSTKRPICVHCSAGIGRTGSIVAIEYILERLKANASCDDLIDIVKQLRKQRAGIVQTDLQYLYVHRVMLIYFTDMKLITESDRLSNFIHEYEQLIPPFQ</sequence>
<evidence type="ECO:0000313" key="4">
    <source>
        <dbReference type="Proteomes" id="UP000036681"/>
    </source>
</evidence>
<evidence type="ECO:0000256" key="1">
    <source>
        <dbReference type="SAM" id="MobiDB-lite"/>
    </source>
</evidence>
<dbReference type="PROSITE" id="PS50056">
    <property type="entry name" value="TYR_PHOSPHATASE_2"/>
    <property type="match status" value="1"/>
</dbReference>
<dbReference type="InterPro" id="IPR016130">
    <property type="entry name" value="Tyr_Pase_AS"/>
</dbReference>
<dbReference type="InterPro" id="IPR003595">
    <property type="entry name" value="Tyr_Pase_cat"/>
</dbReference>
<name>A0A9J2PCX3_ASCLU</name>
<dbReference type="PANTHER" id="PTHR46163">
    <property type="entry name" value="TYROSINE-PROTEIN PHOSPHATASE-RELATED"/>
    <property type="match status" value="1"/>
</dbReference>
<evidence type="ECO:0000259" key="2">
    <source>
        <dbReference type="PROSITE" id="PS50055"/>
    </source>
</evidence>